<evidence type="ECO:0000313" key="13">
    <source>
        <dbReference type="Proteomes" id="UP000252707"/>
    </source>
</evidence>
<evidence type="ECO:0000256" key="6">
    <source>
        <dbReference type="ARBA" id="ARBA00023004"/>
    </source>
</evidence>
<comment type="similarity">
    <text evidence="2">Belongs to the homogentisate dioxygenase family.</text>
</comment>
<feature type="binding site" evidence="8">
    <location>
        <position position="322"/>
    </location>
    <ligand>
        <name>Fe cation</name>
        <dbReference type="ChEBI" id="CHEBI:24875"/>
    </ligand>
</feature>
<keyword evidence="6 8" id="KW-0408">Iron</keyword>
<dbReference type="InterPro" id="IPR011051">
    <property type="entry name" value="RmlC_Cupin_sf"/>
</dbReference>
<keyword evidence="13" id="KW-1185">Reference proteome</keyword>
<dbReference type="GO" id="GO:0046872">
    <property type="term" value="F:metal ion binding"/>
    <property type="evidence" value="ECO:0007669"/>
    <property type="project" value="UniProtKB-KW"/>
</dbReference>
<feature type="domain" description="Homogentisate 1,2-dioxygenase N-terminal" evidence="11">
    <location>
        <begin position="79"/>
        <end position="231"/>
    </location>
</feature>
<dbReference type="AlphaFoldDB" id="A0A369C9S9"/>
<feature type="binding site" evidence="8">
    <location>
        <position position="286"/>
    </location>
    <ligand>
        <name>Fe cation</name>
        <dbReference type="ChEBI" id="CHEBI:24875"/>
    </ligand>
</feature>
<feature type="binding site" evidence="8">
    <location>
        <position position="292"/>
    </location>
    <ligand>
        <name>Fe cation</name>
        <dbReference type="ChEBI" id="CHEBI:24875"/>
    </ligand>
</feature>
<name>A0A369C9S9_9GAMM</name>
<sequence>MKHWITHPLVKGQASRQAHCDLPPGTYERELGREGFFGPASHVYHAHKPTDWIGWEGPLRPRAFDLNRLDAAAGSPWAAAPVLANAALKVRLWRLEGRMDHLVRNADGDELLFIHHGAGDLYCDYGHLAFRDGDYLCLPRGTAWRIEAREPVTALLMEATNDAYRLPDKGLAGPHAIFDPAILDTPELDEAFRAQQGESEWRVVIKARGALSTVTYPFNPLDAVGWHGDLTVVRVNWRDIRPLMSHRYHLPPSAHTTFLASRFVVCTFCPRPIESDPGALKVPFFHSNEDYDEVIFYHRGQFFSRDNIDAGMLTFHPCGFPHGPHPKAFEAGAKHARKETDEVAVMIDTRDALEVAQMPAGVENPDYVHSWSPRERAASKSTRTTNR</sequence>
<comment type="caution">
    <text evidence="12">The sequence shown here is derived from an EMBL/GenBank/DDBJ whole genome shotgun (WGS) entry which is preliminary data.</text>
</comment>
<dbReference type="GO" id="GO:0006570">
    <property type="term" value="P:tyrosine metabolic process"/>
    <property type="evidence" value="ECO:0007669"/>
    <property type="project" value="InterPro"/>
</dbReference>
<dbReference type="InterPro" id="IPR046452">
    <property type="entry name" value="HgmA_N"/>
</dbReference>
<evidence type="ECO:0000256" key="7">
    <source>
        <dbReference type="PIRSR" id="PIRSR605708-1"/>
    </source>
</evidence>
<comment type="cofactor">
    <cofactor evidence="1 8">
        <name>Fe cation</name>
        <dbReference type="ChEBI" id="CHEBI:24875"/>
    </cofactor>
</comment>
<dbReference type="SUPFAM" id="SSF51182">
    <property type="entry name" value="RmlC-like cupins"/>
    <property type="match status" value="1"/>
</dbReference>
<feature type="binding site" evidence="8">
    <location>
        <position position="322"/>
    </location>
    <ligand>
        <name>homogentisate</name>
        <dbReference type="ChEBI" id="CHEBI:16169"/>
    </ligand>
</feature>
<evidence type="ECO:0000313" key="12">
    <source>
        <dbReference type="EMBL" id="RCX30271.1"/>
    </source>
</evidence>
<dbReference type="GO" id="GO:0005737">
    <property type="term" value="C:cytoplasm"/>
    <property type="evidence" value="ECO:0007669"/>
    <property type="project" value="TreeGrafter"/>
</dbReference>
<dbReference type="OrthoDB" id="9811253at2"/>
<dbReference type="GO" id="GO:0004411">
    <property type="term" value="F:homogentisate 1,2-dioxygenase activity"/>
    <property type="evidence" value="ECO:0007669"/>
    <property type="project" value="InterPro"/>
</dbReference>
<evidence type="ECO:0000256" key="2">
    <source>
        <dbReference type="ARBA" id="ARBA00007757"/>
    </source>
</evidence>
<reference evidence="12 13" key="1">
    <citation type="submission" date="2018-07" db="EMBL/GenBank/DDBJ databases">
        <title>Genomic Encyclopedia of Type Strains, Phase IV (KMG-IV): sequencing the most valuable type-strain genomes for metagenomic binning, comparative biology and taxonomic classification.</title>
        <authorList>
            <person name="Goeker M."/>
        </authorList>
    </citation>
    <scope>NUCLEOTIDE SEQUENCE [LARGE SCALE GENOMIC DNA]</scope>
    <source>
        <strain evidence="12 13">DSM 26407</strain>
    </source>
</reference>
<dbReference type="InterPro" id="IPR005708">
    <property type="entry name" value="Homogentis_dOase"/>
</dbReference>
<evidence type="ECO:0000256" key="8">
    <source>
        <dbReference type="PIRSR" id="PIRSR605708-2"/>
    </source>
</evidence>
<evidence type="ECO:0000256" key="5">
    <source>
        <dbReference type="ARBA" id="ARBA00023002"/>
    </source>
</evidence>
<dbReference type="EMBL" id="QPJY01000005">
    <property type="protein sequence ID" value="RCX30271.1"/>
    <property type="molecule type" value="Genomic_DNA"/>
</dbReference>
<evidence type="ECO:0000256" key="3">
    <source>
        <dbReference type="ARBA" id="ARBA00022723"/>
    </source>
</evidence>
<dbReference type="Pfam" id="PF20510">
    <property type="entry name" value="HgmA_N"/>
    <property type="match status" value="1"/>
</dbReference>
<keyword evidence="4 12" id="KW-0223">Dioxygenase</keyword>
<feature type="domain" description="Homogentisate 1,2-dioxygenase C-terminal" evidence="10">
    <location>
        <begin position="263"/>
        <end position="374"/>
    </location>
</feature>
<feature type="region of interest" description="Disordered" evidence="9">
    <location>
        <begin position="364"/>
        <end position="387"/>
    </location>
</feature>
<evidence type="ECO:0000256" key="1">
    <source>
        <dbReference type="ARBA" id="ARBA00001962"/>
    </source>
</evidence>
<gene>
    <name evidence="12" type="ORF">DFQ59_105103</name>
</gene>
<organism evidence="12 13">
    <name type="scientific">Thioalbus denitrificans</name>
    <dbReference type="NCBI Taxonomy" id="547122"/>
    <lineage>
        <taxon>Bacteria</taxon>
        <taxon>Pseudomonadati</taxon>
        <taxon>Pseudomonadota</taxon>
        <taxon>Gammaproteobacteria</taxon>
        <taxon>Chromatiales</taxon>
        <taxon>Ectothiorhodospiraceae</taxon>
        <taxon>Thioalbus</taxon>
    </lineage>
</organism>
<evidence type="ECO:0000256" key="4">
    <source>
        <dbReference type="ARBA" id="ARBA00022964"/>
    </source>
</evidence>
<evidence type="ECO:0000256" key="9">
    <source>
        <dbReference type="SAM" id="MobiDB-lite"/>
    </source>
</evidence>
<feature type="active site" description="Proton acceptor" evidence="7">
    <location>
        <position position="249"/>
    </location>
</feature>
<keyword evidence="5" id="KW-0560">Oxidoreductase</keyword>
<dbReference type="Proteomes" id="UP000252707">
    <property type="component" value="Unassembled WGS sequence"/>
</dbReference>
<dbReference type="Gene3D" id="2.60.120.10">
    <property type="entry name" value="Jelly Rolls"/>
    <property type="match status" value="1"/>
</dbReference>
<dbReference type="PANTHER" id="PTHR11056:SF0">
    <property type="entry name" value="HOMOGENTISATE 1,2-DIOXYGENASE"/>
    <property type="match status" value="1"/>
</dbReference>
<evidence type="ECO:0000259" key="10">
    <source>
        <dbReference type="Pfam" id="PF04209"/>
    </source>
</evidence>
<dbReference type="PANTHER" id="PTHR11056">
    <property type="entry name" value="HOMOGENTISATE 1,2-DIOXYGENASE"/>
    <property type="match status" value="1"/>
</dbReference>
<evidence type="ECO:0000259" key="11">
    <source>
        <dbReference type="Pfam" id="PF20510"/>
    </source>
</evidence>
<dbReference type="InterPro" id="IPR014710">
    <property type="entry name" value="RmlC-like_jellyroll"/>
</dbReference>
<dbReference type="InterPro" id="IPR046451">
    <property type="entry name" value="HgmA_C"/>
</dbReference>
<protein>
    <submittedName>
        <fullName evidence="12">Homogentisate 1,2-dioxygenase</fullName>
    </submittedName>
</protein>
<dbReference type="Pfam" id="PF04209">
    <property type="entry name" value="HgmA_C"/>
    <property type="match status" value="1"/>
</dbReference>
<dbReference type="RefSeq" id="WP_114279877.1">
    <property type="nucleotide sequence ID" value="NZ_QPJY01000005.1"/>
</dbReference>
<accession>A0A369C9S9</accession>
<proteinExistence type="inferred from homology"/>
<dbReference type="GO" id="GO:0006559">
    <property type="term" value="P:L-phenylalanine catabolic process"/>
    <property type="evidence" value="ECO:0007669"/>
    <property type="project" value="InterPro"/>
</dbReference>
<keyword evidence="3 8" id="KW-0479">Metal-binding</keyword>